<dbReference type="OMA" id="DQQRTGH"/>
<dbReference type="Proteomes" id="UP000001593">
    <property type="component" value="Unassembled WGS sequence"/>
</dbReference>
<evidence type="ECO:0000313" key="6">
    <source>
        <dbReference type="EMBL" id="EDO44605.1"/>
    </source>
</evidence>
<gene>
    <name evidence="6" type="ORF">NEMVEDRAFT_v1g240931</name>
</gene>
<sequence length="120" mass="13236">MSRSISTPDIYKVSLSRLDAKSVDEELLEVCMLSGVKIDPDVFKILLDLMKTNVSPSALVQILRRIAVSKGARDDPRSGKVQAGTTNGSVVEREVTASLPRTEAIANRLRELRQQQTARE</sequence>
<dbReference type="AlphaFoldDB" id="A7RV96"/>
<dbReference type="PhylomeDB" id="A7RV96"/>
<dbReference type="InParanoid" id="A7RV96"/>
<keyword evidence="5" id="KW-0206">Cytoskeleton</keyword>
<proteinExistence type="inferred from homology"/>
<protein>
    <submittedName>
        <fullName evidence="6">Uncharacterized protein</fullName>
    </submittedName>
</protein>
<name>A7RV96_NEMVE</name>
<organism evidence="6 7">
    <name type="scientific">Nematostella vectensis</name>
    <name type="common">Starlet sea anemone</name>
    <dbReference type="NCBI Taxonomy" id="45351"/>
    <lineage>
        <taxon>Eukaryota</taxon>
        <taxon>Metazoa</taxon>
        <taxon>Cnidaria</taxon>
        <taxon>Anthozoa</taxon>
        <taxon>Hexacorallia</taxon>
        <taxon>Actiniaria</taxon>
        <taxon>Edwardsiidae</taxon>
        <taxon>Nematostella</taxon>
    </lineage>
</organism>
<dbReference type="InterPro" id="IPR024332">
    <property type="entry name" value="MOZART2"/>
</dbReference>
<dbReference type="EMBL" id="DS469543">
    <property type="protein sequence ID" value="EDO44605.1"/>
    <property type="molecule type" value="Genomic_DNA"/>
</dbReference>
<reference evidence="6 7" key="1">
    <citation type="journal article" date="2007" name="Science">
        <title>Sea anemone genome reveals ancestral eumetazoan gene repertoire and genomic organization.</title>
        <authorList>
            <person name="Putnam N.H."/>
            <person name="Srivastava M."/>
            <person name="Hellsten U."/>
            <person name="Dirks B."/>
            <person name="Chapman J."/>
            <person name="Salamov A."/>
            <person name="Terry A."/>
            <person name="Shapiro H."/>
            <person name="Lindquist E."/>
            <person name="Kapitonov V.V."/>
            <person name="Jurka J."/>
            <person name="Genikhovich G."/>
            <person name="Grigoriev I.V."/>
            <person name="Lucas S.M."/>
            <person name="Steele R.E."/>
            <person name="Finnerty J.R."/>
            <person name="Technau U."/>
            <person name="Martindale M.Q."/>
            <person name="Rokhsar D.S."/>
        </authorList>
    </citation>
    <scope>NUCLEOTIDE SEQUENCE [LARGE SCALE GENOMIC DNA]</scope>
    <source>
        <strain evidence="7">CH2 X CH6</strain>
    </source>
</reference>
<evidence type="ECO:0000256" key="2">
    <source>
        <dbReference type="ARBA" id="ARBA00004300"/>
    </source>
</evidence>
<dbReference type="GO" id="GO:0005819">
    <property type="term" value="C:spindle"/>
    <property type="evidence" value="ECO:0000318"/>
    <property type="project" value="GO_Central"/>
</dbReference>
<evidence type="ECO:0000256" key="3">
    <source>
        <dbReference type="ARBA" id="ARBA00007286"/>
    </source>
</evidence>
<comment type="subcellular location">
    <subcellularLocation>
        <location evidence="2">Cytoplasm</location>
        <location evidence="2">Cytoskeleton</location>
        <location evidence="2">Microtubule organizing center</location>
        <location evidence="2">Centrosome</location>
    </subcellularLocation>
    <subcellularLocation>
        <location evidence="1">Cytoplasm</location>
        <location evidence="1">Cytoskeleton</location>
        <location evidence="1">Spindle</location>
    </subcellularLocation>
</comment>
<dbReference type="GO" id="GO:0005813">
    <property type="term" value="C:centrosome"/>
    <property type="evidence" value="ECO:0000318"/>
    <property type="project" value="GO_Central"/>
</dbReference>
<keyword evidence="4" id="KW-0963">Cytoplasm</keyword>
<evidence type="ECO:0000256" key="1">
    <source>
        <dbReference type="ARBA" id="ARBA00004186"/>
    </source>
</evidence>
<evidence type="ECO:0000256" key="5">
    <source>
        <dbReference type="ARBA" id="ARBA00023212"/>
    </source>
</evidence>
<dbReference type="PANTHER" id="PTHR28578:SF2">
    <property type="entry name" value="MITOTIC-SPINDLE ORGANIZING PROTEIN 2"/>
    <property type="match status" value="1"/>
</dbReference>
<accession>A7RV96</accession>
<dbReference type="Pfam" id="PF12926">
    <property type="entry name" value="MOZART2"/>
    <property type="match status" value="1"/>
</dbReference>
<evidence type="ECO:0000313" key="7">
    <source>
        <dbReference type="Proteomes" id="UP000001593"/>
    </source>
</evidence>
<dbReference type="HOGENOM" id="CLU_2052384_0_0_1"/>
<comment type="similarity">
    <text evidence="3">Belongs to the MOZART2 family.</text>
</comment>
<dbReference type="eggNOG" id="ENOG502SCQ3">
    <property type="taxonomic scope" value="Eukaryota"/>
</dbReference>
<evidence type="ECO:0000256" key="4">
    <source>
        <dbReference type="ARBA" id="ARBA00022490"/>
    </source>
</evidence>
<keyword evidence="7" id="KW-1185">Reference proteome</keyword>
<dbReference type="PANTHER" id="PTHR28578">
    <property type="entry name" value="MITOTIC-SPINDLE ORGANIZING PROTEIN 2A-RELATED"/>
    <property type="match status" value="1"/>
</dbReference>